<dbReference type="Pfam" id="PF13365">
    <property type="entry name" value="Trypsin_2"/>
    <property type="match status" value="1"/>
</dbReference>
<accession>D7WCU1</accession>
<keyword evidence="2" id="KW-1185">Reference proteome</keyword>
<dbReference type="EMBL" id="ACLJ02000003">
    <property type="protein sequence ID" value="EFK53972.1"/>
    <property type="molecule type" value="Genomic_DNA"/>
</dbReference>
<comment type="caution">
    <text evidence="1">The sequence shown here is derived from an EMBL/GenBank/DDBJ whole genome shotgun (WGS) entry which is preliminary data.</text>
</comment>
<dbReference type="OrthoDB" id="4423927at2"/>
<dbReference type="RefSeq" id="WP_005290166.1">
    <property type="nucleotide sequence ID" value="NZ_CM000961.1"/>
</dbReference>
<name>D7WCU1_9CORY</name>
<gene>
    <name evidence="1" type="ORF">HMPREF0291_11629</name>
</gene>
<evidence type="ECO:0000313" key="1">
    <source>
        <dbReference type="EMBL" id="EFK53972.1"/>
    </source>
</evidence>
<dbReference type="eggNOG" id="COG0265">
    <property type="taxonomic scope" value="Bacteria"/>
</dbReference>
<dbReference type="STRING" id="585529.HMPREF0291_11629"/>
<evidence type="ECO:0008006" key="3">
    <source>
        <dbReference type="Google" id="ProtNLM"/>
    </source>
</evidence>
<sequence>MFPASLVRISSGAAYCSGTLLDPETVLTCAHFFREHPTGATVKAHGAIRTIRQVTTVPGTDIAIVTVRPFRKLSGETFPRIVEGAAPRIGTPAVTFGFGGRARRMQARPGLWLGTIPMAMSRSRATRVRPAGLVFNTKPAVKGDSGGPVMVGGRIVGVQSLILDPFGKNLRVATVNLLPEGTVR</sequence>
<evidence type="ECO:0000313" key="2">
    <source>
        <dbReference type="Proteomes" id="UP000004208"/>
    </source>
</evidence>
<organism evidence="1 2">
    <name type="scientific">Corynebacterium genitalium ATCC 33030</name>
    <dbReference type="NCBI Taxonomy" id="585529"/>
    <lineage>
        <taxon>Bacteria</taxon>
        <taxon>Bacillati</taxon>
        <taxon>Actinomycetota</taxon>
        <taxon>Actinomycetes</taxon>
        <taxon>Mycobacteriales</taxon>
        <taxon>Corynebacteriaceae</taxon>
        <taxon>Corynebacterium</taxon>
    </lineage>
</organism>
<dbReference type="AlphaFoldDB" id="D7WCU1"/>
<dbReference type="Proteomes" id="UP000004208">
    <property type="component" value="Unassembled WGS sequence"/>
</dbReference>
<reference evidence="1" key="1">
    <citation type="submission" date="2010-06" db="EMBL/GenBank/DDBJ databases">
        <authorList>
            <person name="Muzny D."/>
            <person name="Qin X."/>
            <person name="Buhay C."/>
            <person name="Dugan-Rocha S."/>
            <person name="Ding Y."/>
            <person name="Chen G."/>
            <person name="Hawes A."/>
            <person name="Holder M."/>
            <person name="Jhangiani S."/>
            <person name="Johnson A."/>
            <person name="Khan Z."/>
            <person name="Li Z."/>
            <person name="Liu W."/>
            <person name="Liu X."/>
            <person name="Perez L."/>
            <person name="Shen H."/>
            <person name="Wang Q."/>
            <person name="Watt J."/>
            <person name="Xi L."/>
            <person name="Xin Y."/>
            <person name="Zhou J."/>
            <person name="Deng J."/>
            <person name="Jiang H."/>
            <person name="Liu Y."/>
            <person name="Qu J."/>
            <person name="Song X.-Z."/>
            <person name="Zhang L."/>
            <person name="Villasana D."/>
            <person name="Johnson A."/>
            <person name="Liu J."/>
            <person name="Liyanage D."/>
            <person name="Lorensuhewa L."/>
            <person name="Robinson T."/>
            <person name="Song A."/>
            <person name="Song B.-B."/>
            <person name="Dinh H."/>
            <person name="Thornton R."/>
            <person name="Coyle M."/>
            <person name="Francisco L."/>
            <person name="Jackson L."/>
            <person name="Javaid M."/>
            <person name="Korchina V."/>
            <person name="Kovar C."/>
            <person name="Mata R."/>
            <person name="Mathew T."/>
            <person name="Ngo R."/>
            <person name="Nguyen L."/>
            <person name="Nguyen N."/>
            <person name="Okwuonu G."/>
            <person name="Ongeri F."/>
            <person name="Pham C."/>
            <person name="Simmons D."/>
            <person name="Wilczek-Boney K."/>
            <person name="Hale W."/>
            <person name="Jakkamsetti A."/>
            <person name="Pham P."/>
            <person name="Ruth R."/>
            <person name="San Lucas F."/>
            <person name="Warren J."/>
            <person name="Zhang J."/>
            <person name="Zhao Z."/>
            <person name="Zhou C."/>
            <person name="Zhu D."/>
            <person name="Lee S."/>
            <person name="Bess C."/>
            <person name="Blankenburg K."/>
            <person name="Forbes L."/>
            <person name="Fu Q."/>
            <person name="Gubbala S."/>
            <person name="Hirani K."/>
            <person name="Jayaseelan J.C."/>
            <person name="Lara F."/>
            <person name="Munidasa M."/>
            <person name="Palculict T."/>
            <person name="Patil S."/>
            <person name="Pu L.-L."/>
            <person name="Saada N."/>
            <person name="Tang L."/>
            <person name="Weissenberger G."/>
            <person name="Zhu Y."/>
            <person name="Hemphill L."/>
            <person name="Shang Y."/>
            <person name="Youmans B."/>
            <person name="Ayvaz T."/>
            <person name="Ross M."/>
            <person name="Santibanez J."/>
            <person name="Aqrawi P."/>
            <person name="Gross S."/>
            <person name="Joshi V."/>
            <person name="Fowler G."/>
            <person name="Nazareth L."/>
            <person name="Reid J."/>
            <person name="Worley K."/>
            <person name="Petrosino J."/>
            <person name="Highlander S."/>
            <person name="Gibbs R."/>
        </authorList>
    </citation>
    <scope>NUCLEOTIDE SEQUENCE [LARGE SCALE GENOMIC DNA]</scope>
    <source>
        <strain evidence="1">ATCC 33030</strain>
    </source>
</reference>
<dbReference type="Gene3D" id="2.40.10.120">
    <property type="match status" value="1"/>
</dbReference>
<dbReference type="SUPFAM" id="SSF50494">
    <property type="entry name" value="Trypsin-like serine proteases"/>
    <property type="match status" value="1"/>
</dbReference>
<dbReference type="InterPro" id="IPR009003">
    <property type="entry name" value="Peptidase_S1_PA"/>
</dbReference>
<proteinExistence type="predicted"/>
<dbReference type="HOGENOM" id="CLU_116630_0_0_11"/>
<protein>
    <recommendedName>
        <fullName evidence="3">Trypsin</fullName>
    </recommendedName>
</protein>